<reference evidence="8" key="1">
    <citation type="journal article" date="2018" name="Gigascience">
        <title>Genome assembly of the Pink Ipe (Handroanthus impetiginosus, Bignoniaceae), a highly valued, ecologically keystone Neotropical timber forest tree.</title>
        <authorList>
            <person name="Silva-Junior O.B."/>
            <person name="Grattapaglia D."/>
            <person name="Novaes E."/>
            <person name="Collevatti R.G."/>
        </authorList>
    </citation>
    <scope>NUCLEOTIDE SEQUENCE [LARGE SCALE GENOMIC DNA]</scope>
    <source>
        <strain evidence="8">cv. UFG-1</strain>
    </source>
</reference>
<dbReference type="AlphaFoldDB" id="A0A2G9GT05"/>
<feature type="domain" description="RRM" evidence="6">
    <location>
        <begin position="254"/>
        <end position="328"/>
    </location>
</feature>
<dbReference type="SMART" id="SM00361">
    <property type="entry name" value="RRM_1"/>
    <property type="match status" value="1"/>
</dbReference>
<dbReference type="InterPro" id="IPR003954">
    <property type="entry name" value="RRM_euk-type"/>
</dbReference>
<dbReference type="CDD" id="cd12619">
    <property type="entry name" value="RRM2_PUB1"/>
    <property type="match status" value="1"/>
</dbReference>
<dbReference type="GO" id="GO:0006397">
    <property type="term" value="P:mRNA processing"/>
    <property type="evidence" value="ECO:0007669"/>
    <property type="project" value="UniProtKB-KW"/>
</dbReference>
<comment type="caution">
    <text evidence="7">The sequence shown here is derived from an EMBL/GenBank/DDBJ whole genome shotgun (WGS) entry which is preliminary data.</text>
</comment>
<keyword evidence="3 4" id="KW-0694">RNA-binding</keyword>
<dbReference type="GO" id="GO:0005829">
    <property type="term" value="C:cytosol"/>
    <property type="evidence" value="ECO:0007669"/>
    <property type="project" value="TreeGrafter"/>
</dbReference>
<evidence type="ECO:0000256" key="3">
    <source>
        <dbReference type="ARBA" id="ARBA00022884"/>
    </source>
</evidence>
<name>A0A2G9GT05_9LAMI</name>
<dbReference type="InterPro" id="IPR035979">
    <property type="entry name" value="RBD_domain_sf"/>
</dbReference>
<organism evidence="7 8">
    <name type="scientific">Handroanthus impetiginosus</name>
    <dbReference type="NCBI Taxonomy" id="429701"/>
    <lineage>
        <taxon>Eukaryota</taxon>
        <taxon>Viridiplantae</taxon>
        <taxon>Streptophyta</taxon>
        <taxon>Embryophyta</taxon>
        <taxon>Tracheophyta</taxon>
        <taxon>Spermatophyta</taxon>
        <taxon>Magnoliopsida</taxon>
        <taxon>eudicotyledons</taxon>
        <taxon>Gunneridae</taxon>
        <taxon>Pentapetalae</taxon>
        <taxon>asterids</taxon>
        <taxon>lamiids</taxon>
        <taxon>Lamiales</taxon>
        <taxon>Bignoniaceae</taxon>
        <taxon>Crescentiina</taxon>
        <taxon>Tabebuia alliance</taxon>
        <taxon>Handroanthus</taxon>
    </lineage>
</organism>
<protein>
    <submittedName>
        <fullName evidence="7">Apoptosis-promoting RNA-binding protein TIA-1/TIAR (RRM superfamily)</fullName>
    </submittedName>
</protein>
<feature type="region of interest" description="Disordered" evidence="5">
    <location>
        <begin position="215"/>
        <end position="253"/>
    </location>
</feature>
<evidence type="ECO:0000313" key="7">
    <source>
        <dbReference type="EMBL" id="PIN08423.1"/>
    </source>
</evidence>
<evidence type="ECO:0000259" key="6">
    <source>
        <dbReference type="PROSITE" id="PS50102"/>
    </source>
</evidence>
<feature type="domain" description="RRM" evidence="6">
    <location>
        <begin position="133"/>
        <end position="211"/>
    </location>
</feature>
<keyword evidence="1" id="KW-0507">mRNA processing</keyword>
<feature type="domain" description="RRM" evidence="6">
    <location>
        <begin position="48"/>
        <end position="122"/>
    </location>
</feature>
<dbReference type="PANTHER" id="PTHR47640:SF27">
    <property type="entry name" value="OS07G0615400 PROTEIN"/>
    <property type="match status" value="1"/>
</dbReference>
<evidence type="ECO:0000256" key="2">
    <source>
        <dbReference type="ARBA" id="ARBA00022737"/>
    </source>
</evidence>
<dbReference type="Proteomes" id="UP000231279">
    <property type="component" value="Unassembled WGS sequence"/>
</dbReference>
<dbReference type="FunFam" id="3.30.70.330:FF:000598">
    <property type="entry name" value="Oligouridylate-binding protein 1C"/>
    <property type="match status" value="1"/>
</dbReference>
<dbReference type="PANTHER" id="PTHR47640">
    <property type="entry name" value="TRNA SELENOCYSTEINE 1-ASSOCIATED PROTEIN 1-RELATED-RELATED"/>
    <property type="match status" value="1"/>
</dbReference>
<dbReference type="SUPFAM" id="SSF54928">
    <property type="entry name" value="RNA-binding domain, RBD"/>
    <property type="match status" value="3"/>
</dbReference>
<dbReference type="FunFam" id="3.30.70.330:FF:000191">
    <property type="entry name" value="Oligouridylate-binding protein 1C"/>
    <property type="match status" value="1"/>
</dbReference>
<dbReference type="InterPro" id="IPR050825">
    <property type="entry name" value="RBM42_RBP45_47-like"/>
</dbReference>
<dbReference type="Pfam" id="PF00076">
    <property type="entry name" value="RRM_1"/>
    <property type="match status" value="3"/>
</dbReference>
<dbReference type="FunFam" id="3.30.70.330:FF:000256">
    <property type="entry name" value="oligouridylate-binding protein 1-like isoform X2"/>
    <property type="match status" value="1"/>
</dbReference>
<dbReference type="STRING" id="429701.A0A2G9GT05"/>
<dbReference type="SMART" id="SM00360">
    <property type="entry name" value="RRM"/>
    <property type="match status" value="3"/>
</dbReference>
<evidence type="ECO:0000256" key="4">
    <source>
        <dbReference type="PROSITE-ProRule" id="PRU00176"/>
    </source>
</evidence>
<feature type="compositionally biased region" description="Polar residues" evidence="5">
    <location>
        <begin position="218"/>
        <end position="236"/>
    </location>
</feature>
<dbReference type="GO" id="GO:0003729">
    <property type="term" value="F:mRNA binding"/>
    <property type="evidence" value="ECO:0007669"/>
    <property type="project" value="InterPro"/>
</dbReference>
<dbReference type="InterPro" id="IPR000504">
    <property type="entry name" value="RRM_dom"/>
</dbReference>
<dbReference type="OrthoDB" id="8093034at2759"/>
<dbReference type="PROSITE" id="PS50102">
    <property type="entry name" value="RRM"/>
    <property type="match status" value="3"/>
</dbReference>
<dbReference type="CDD" id="cd12614">
    <property type="entry name" value="RRM1_PUB1"/>
    <property type="match status" value="1"/>
</dbReference>
<keyword evidence="8" id="KW-1185">Reference proteome</keyword>
<evidence type="ECO:0000313" key="8">
    <source>
        <dbReference type="Proteomes" id="UP000231279"/>
    </source>
</evidence>
<keyword evidence="2" id="KW-0677">Repeat</keyword>
<evidence type="ECO:0000256" key="5">
    <source>
        <dbReference type="SAM" id="MobiDB-lite"/>
    </source>
</evidence>
<dbReference type="EMBL" id="NKXS01003821">
    <property type="protein sequence ID" value="PIN08423.1"/>
    <property type="molecule type" value="Genomic_DNA"/>
</dbReference>
<dbReference type="Gene3D" id="3.30.70.330">
    <property type="match status" value="3"/>
</dbReference>
<dbReference type="InterPro" id="IPR012677">
    <property type="entry name" value="Nucleotide-bd_a/b_plait_sf"/>
</dbReference>
<proteinExistence type="predicted"/>
<sequence length="406" mass="44378">MHQQRLKQQQQQALMQQSLYHPGLLAAPQIEPILSGNLPPGFDSRTCRSVYVGNVHPQVTEPLLQEVFSSTGPLEGCKLIRKDKSSYGFVDYFDRRSAALAIVTLNGRHLFGQPIKVNWAYASAQREDTSNHFNIFVGDLSPEVTDATLFACFSVYPTCSDARVMWDQKTGRSRGFGFVSFRSQQDAQSAINDLNGKWLGSRQIRCNWAAKGAGAVDDQQSSDSKNVVELTNGTSEDGQEKRNEDAPENNPQYTTVYVGNLAPEVTSVDLHRHFHALGVGVIEDVRIQRDKGFGFVRYSSHAEAARAIQMGNARILFGKPIKCSWGSKPTPPGTSSAPLPPPAASHVPGFTAADLAAYERQLAMSKMGTAQALMGQQGQRLGAATQAIYDAGYSSIAATQPPMYYQ</sequence>
<accession>A0A2G9GT05</accession>
<evidence type="ECO:0000256" key="1">
    <source>
        <dbReference type="ARBA" id="ARBA00022664"/>
    </source>
</evidence>
<gene>
    <name evidence="7" type="ORF">CDL12_19005</name>
</gene>